<proteinExistence type="predicted"/>
<keyword evidence="4 6" id="KW-1133">Transmembrane helix</keyword>
<evidence type="ECO:0000256" key="6">
    <source>
        <dbReference type="SAM" id="Phobius"/>
    </source>
</evidence>
<feature type="transmembrane region" description="Helical" evidence="6">
    <location>
        <begin position="132"/>
        <end position="153"/>
    </location>
</feature>
<evidence type="ECO:0000259" key="7">
    <source>
        <dbReference type="Pfam" id="PF12823"/>
    </source>
</evidence>
<evidence type="ECO:0000256" key="2">
    <source>
        <dbReference type="ARBA" id="ARBA00022475"/>
    </source>
</evidence>
<evidence type="ECO:0000256" key="3">
    <source>
        <dbReference type="ARBA" id="ARBA00022692"/>
    </source>
</evidence>
<evidence type="ECO:0000256" key="5">
    <source>
        <dbReference type="ARBA" id="ARBA00023136"/>
    </source>
</evidence>
<sequence length="159" mass="17056">MATANTLTPEKLFRIFALLETITWTLLIAGMILKYAVGVGDWPVSIAGFIHGLIFIAYALQAGVVAVNQRWHLGLAALAVASAVVPYATIPTERWLARRGDLDGGWRTDATSDPRDARPLDRAFRWAIQRPIPLAGGLFVALAVIMATLLIVGPPGGKA</sequence>
<dbReference type="GO" id="GO:0005886">
    <property type="term" value="C:plasma membrane"/>
    <property type="evidence" value="ECO:0007669"/>
    <property type="project" value="UniProtKB-SubCell"/>
</dbReference>
<gene>
    <name evidence="8" type="ORF">SAMN06295879_0252</name>
</gene>
<name>A0A1T4WVG9_9MICO</name>
<reference evidence="9" key="1">
    <citation type="submission" date="2017-02" db="EMBL/GenBank/DDBJ databases">
        <authorList>
            <person name="Varghese N."/>
            <person name="Submissions S."/>
        </authorList>
    </citation>
    <scope>NUCLEOTIDE SEQUENCE [LARGE SCALE GENOMIC DNA]</scope>
    <source>
        <strain evidence="9">VKM Ac-2052</strain>
    </source>
</reference>
<evidence type="ECO:0000313" key="9">
    <source>
        <dbReference type="Proteomes" id="UP000189735"/>
    </source>
</evidence>
<dbReference type="EMBL" id="FUYG01000001">
    <property type="protein sequence ID" value="SKA80855.1"/>
    <property type="molecule type" value="Genomic_DNA"/>
</dbReference>
<feature type="transmembrane region" description="Helical" evidence="6">
    <location>
        <begin position="12"/>
        <end position="33"/>
    </location>
</feature>
<dbReference type="NCBIfam" id="TIGR03954">
    <property type="entry name" value="integ_memb_HG"/>
    <property type="match status" value="1"/>
</dbReference>
<dbReference type="Proteomes" id="UP000189735">
    <property type="component" value="Unassembled WGS sequence"/>
</dbReference>
<organism evidence="8 9">
    <name type="scientific">Agreia bicolorata</name>
    <dbReference type="NCBI Taxonomy" id="110935"/>
    <lineage>
        <taxon>Bacteria</taxon>
        <taxon>Bacillati</taxon>
        <taxon>Actinomycetota</taxon>
        <taxon>Actinomycetes</taxon>
        <taxon>Micrococcales</taxon>
        <taxon>Microbacteriaceae</taxon>
        <taxon>Agreia</taxon>
    </lineage>
</organism>
<feature type="domain" description="DUF3817" evidence="7">
    <location>
        <begin position="11"/>
        <end position="98"/>
    </location>
</feature>
<keyword evidence="3 6" id="KW-0812">Transmembrane</keyword>
<keyword evidence="5 6" id="KW-0472">Membrane</keyword>
<dbReference type="PANTHER" id="PTHR40077:SF1">
    <property type="entry name" value="MEMBRANE PROTEIN"/>
    <property type="match status" value="1"/>
</dbReference>
<dbReference type="PANTHER" id="PTHR40077">
    <property type="entry name" value="MEMBRANE PROTEIN-RELATED"/>
    <property type="match status" value="1"/>
</dbReference>
<protein>
    <submittedName>
        <fullName evidence="8">Integral membrane protein</fullName>
    </submittedName>
</protein>
<evidence type="ECO:0000256" key="1">
    <source>
        <dbReference type="ARBA" id="ARBA00004651"/>
    </source>
</evidence>
<dbReference type="InterPro" id="IPR023845">
    <property type="entry name" value="DUF3817_TM"/>
</dbReference>
<feature type="transmembrane region" description="Helical" evidence="6">
    <location>
        <begin position="45"/>
        <end position="65"/>
    </location>
</feature>
<accession>A0A1T4WVG9</accession>
<evidence type="ECO:0000313" key="8">
    <source>
        <dbReference type="EMBL" id="SKA80855.1"/>
    </source>
</evidence>
<dbReference type="RefSeq" id="WP_078713065.1">
    <property type="nucleotide sequence ID" value="NZ_FUYG01000001.1"/>
</dbReference>
<dbReference type="AlphaFoldDB" id="A0A1T4WVG9"/>
<comment type="subcellular location">
    <subcellularLocation>
        <location evidence="1">Cell membrane</location>
        <topology evidence="1">Multi-pass membrane protein</topology>
    </subcellularLocation>
</comment>
<feature type="transmembrane region" description="Helical" evidence="6">
    <location>
        <begin position="71"/>
        <end position="90"/>
    </location>
</feature>
<evidence type="ECO:0000256" key="4">
    <source>
        <dbReference type="ARBA" id="ARBA00022989"/>
    </source>
</evidence>
<dbReference type="Pfam" id="PF12823">
    <property type="entry name" value="DUF3817"/>
    <property type="match status" value="1"/>
</dbReference>
<keyword evidence="2" id="KW-1003">Cell membrane</keyword>